<dbReference type="EMBL" id="CP047593">
    <property type="protein sequence ID" value="QHI68560.1"/>
    <property type="molecule type" value="Genomic_DNA"/>
</dbReference>
<evidence type="ECO:0000313" key="2">
    <source>
        <dbReference type="EMBL" id="QHI68560.1"/>
    </source>
</evidence>
<reference evidence="2 3" key="1">
    <citation type="submission" date="2020-01" db="EMBL/GenBank/DDBJ databases">
        <title>Ponticoccus aerotolerans gen. nov., sp. nov., an anaerobic bacterium and proposal of Ponticoccusceae fam. nov., Ponticoccusles ord. nov. and Ponticoccuse classis nov. in the phylum Kiritimatiellaeota.</title>
        <authorList>
            <person name="Zhou L.Y."/>
            <person name="Du Z.J."/>
        </authorList>
    </citation>
    <scope>NUCLEOTIDE SEQUENCE [LARGE SCALE GENOMIC DNA]</scope>
    <source>
        <strain evidence="2 3">S-5007</strain>
    </source>
</reference>
<keyword evidence="1" id="KW-0732">Signal</keyword>
<protein>
    <recommendedName>
        <fullName evidence="4">Porin</fullName>
    </recommendedName>
</protein>
<accession>A0A6P1M1U8</accession>
<feature type="signal peptide" evidence="1">
    <location>
        <begin position="1"/>
        <end position="20"/>
    </location>
</feature>
<evidence type="ECO:0000313" key="3">
    <source>
        <dbReference type="Proteomes" id="UP000464954"/>
    </source>
</evidence>
<name>A0A6P1M1U8_9BACT</name>
<feature type="chain" id="PRO_5026761160" description="Porin" evidence="1">
    <location>
        <begin position="21"/>
        <end position="244"/>
    </location>
</feature>
<gene>
    <name evidence="2" type="ORF">GT409_03540</name>
</gene>
<evidence type="ECO:0000256" key="1">
    <source>
        <dbReference type="SAM" id="SignalP"/>
    </source>
</evidence>
<dbReference type="Proteomes" id="UP000464954">
    <property type="component" value="Chromosome"/>
</dbReference>
<dbReference type="AlphaFoldDB" id="A0A6P1M1U8"/>
<proteinExistence type="predicted"/>
<organism evidence="2 3">
    <name type="scientific">Tichowtungia aerotolerans</name>
    <dbReference type="NCBI Taxonomy" id="2697043"/>
    <lineage>
        <taxon>Bacteria</taxon>
        <taxon>Pseudomonadati</taxon>
        <taxon>Kiritimatiellota</taxon>
        <taxon>Tichowtungiia</taxon>
        <taxon>Tichowtungiales</taxon>
        <taxon>Tichowtungiaceae</taxon>
        <taxon>Tichowtungia</taxon>
    </lineage>
</organism>
<dbReference type="RefSeq" id="WP_160626998.1">
    <property type="nucleotide sequence ID" value="NZ_CP047593.1"/>
</dbReference>
<keyword evidence="3" id="KW-1185">Reference proteome</keyword>
<sequence length="244" mass="25714">MKKSIVMMTVAVASAVSVQAADVSAYVDFASAYVFRGVTLNNGLVMQPGLEASGFAVPEEYGSVAVGIWGNYDINNIRDNTGKETGDFSRIDYYVSYSLPVDAMDVSVGYIEYTYPNGGTSDKELNLTLGSALGTNGLYASFGINYGVGGEIDDTWYIQPALSYETDISDALFASAGVSVGYVVDGDTTGFNDATASLGLDYALNDNWSVSAGLTYIAQLDEAVLNDDDYDVAVVGTVGVGCDF</sequence>
<dbReference type="KEGG" id="taer:GT409_03540"/>
<evidence type="ECO:0008006" key="4">
    <source>
        <dbReference type="Google" id="ProtNLM"/>
    </source>
</evidence>